<dbReference type="EMBL" id="FNLO01000004">
    <property type="protein sequence ID" value="SDV48243.1"/>
    <property type="molecule type" value="Genomic_DNA"/>
</dbReference>
<organism evidence="2 3">
    <name type="scientific">Chitinasiproducens palmae</name>
    <dbReference type="NCBI Taxonomy" id="1770053"/>
    <lineage>
        <taxon>Bacteria</taxon>
        <taxon>Pseudomonadati</taxon>
        <taxon>Pseudomonadota</taxon>
        <taxon>Betaproteobacteria</taxon>
        <taxon>Burkholderiales</taxon>
        <taxon>Burkholderiaceae</taxon>
        <taxon>Chitinasiproducens</taxon>
    </lineage>
</organism>
<dbReference type="PIRSF" id="PIRSF032162">
    <property type="entry name" value="UCP032162_imp"/>
    <property type="match status" value="1"/>
</dbReference>
<proteinExistence type="predicted"/>
<dbReference type="RefSeq" id="WP_091907221.1">
    <property type="nucleotide sequence ID" value="NZ_FNLO01000004.1"/>
</dbReference>
<accession>A0A1H2PNI2</accession>
<sequence>MEGVERHEPAEVALKEWLHKRNCSVSPSQLLRFYLSLVLVSLTIAAFFAVRGAWLVLPFAGLELLGLGVALLIYARHAVDYEYIRLSPNRLVVERMSADRLSHFEFNPRWVRIEPESSPGAGAALSYAGRTFEVGLHLPLETRACFAGELREWLGRCG</sequence>
<keyword evidence="1" id="KW-0812">Transmembrane</keyword>
<dbReference type="Pfam" id="PF10003">
    <property type="entry name" value="DUF2244"/>
    <property type="match status" value="1"/>
</dbReference>
<dbReference type="InterPro" id="IPR016990">
    <property type="entry name" value="UCP032162_TM"/>
</dbReference>
<evidence type="ECO:0000313" key="3">
    <source>
        <dbReference type="Proteomes" id="UP000243719"/>
    </source>
</evidence>
<keyword evidence="1" id="KW-1133">Transmembrane helix</keyword>
<protein>
    <submittedName>
        <fullName evidence="2">Uncharacterized membrane protein</fullName>
    </submittedName>
</protein>
<evidence type="ECO:0000313" key="2">
    <source>
        <dbReference type="EMBL" id="SDV48243.1"/>
    </source>
</evidence>
<keyword evidence="1" id="KW-0472">Membrane</keyword>
<name>A0A1H2PNI2_9BURK</name>
<keyword evidence="3" id="KW-1185">Reference proteome</keyword>
<dbReference type="Proteomes" id="UP000243719">
    <property type="component" value="Unassembled WGS sequence"/>
</dbReference>
<dbReference type="OrthoDB" id="9091577at2"/>
<evidence type="ECO:0000256" key="1">
    <source>
        <dbReference type="SAM" id="Phobius"/>
    </source>
</evidence>
<reference evidence="3" key="1">
    <citation type="submission" date="2016-09" db="EMBL/GenBank/DDBJ databases">
        <authorList>
            <person name="Varghese N."/>
            <person name="Submissions S."/>
        </authorList>
    </citation>
    <scope>NUCLEOTIDE SEQUENCE [LARGE SCALE GENOMIC DNA]</scope>
    <source>
        <strain evidence="3">JS23</strain>
    </source>
</reference>
<dbReference type="InterPro" id="IPR019253">
    <property type="entry name" value="DUF2244_TM"/>
</dbReference>
<dbReference type="STRING" id="1770053.SAMN05216551_104288"/>
<feature type="transmembrane region" description="Helical" evidence="1">
    <location>
        <begin position="56"/>
        <end position="75"/>
    </location>
</feature>
<gene>
    <name evidence="2" type="ORF">SAMN05216551_104288</name>
</gene>
<dbReference type="AlphaFoldDB" id="A0A1H2PNI2"/>
<feature type="transmembrane region" description="Helical" evidence="1">
    <location>
        <begin position="30"/>
        <end position="50"/>
    </location>
</feature>